<accession>A0A397H8C3</accession>
<dbReference type="EMBL" id="PQFF01000330">
    <property type="protein sequence ID" value="RHZ59331.1"/>
    <property type="molecule type" value="Genomic_DNA"/>
</dbReference>
<evidence type="ECO:0000313" key="1">
    <source>
        <dbReference type="EMBL" id="RHZ59331.1"/>
    </source>
</evidence>
<sequence length="331" mass="38695">MISEYTCQYIHNSGKICSALCTRPEGCRLHYPCSDCEKPTASACERCKIHMRGYYVTSYYQRLHEKTYSIENSHSIFTFDNANNLTENRTNNWTVLYNSYYDEINVDSGNLFGNLVNNEENETIDDNDQKEEIEDDNEDKFRFDWMLLIKISPNAVINSSCDLGTQTYYHSVLVDCQVEALRIIILGTAGTGKSYRFDAYLVRWQELSLVEALRIIILGTAGTGKSYRFDAYLVRWQELSLDEKSMIECQMFTLIEAWLRQVFSEHRNELFEGRLVIMVDPVFNNGHTAYKQFLKAYKLDIIQKQSEDSEEQWKFRDILLQLCNGEFTFDD</sequence>
<keyword evidence="2" id="KW-1185">Reference proteome</keyword>
<protein>
    <submittedName>
        <fullName evidence="1">Uncharacterized protein</fullName>
    </submittedName>
</protein>
<evidence type="ECO:0000313" key="2">
    <source>
        <dbReference type="Proteomes" id="UP000266861"/>
    </source>
</evidence>
<dbReference type="STRING" id="1348612.A0A397H8C3"/>
<organism evidence="1 2">
    <name type="scientific">Diversispora epigaea</name>
    <dbReference type="NCBI Taxonomy" id="1348612"/>
    <lineage>
        <taxon>Eukaryota</taxon>
        <taxon>Fungi</taxon>
        <taxon>Fungi incertae sedis</taxon>
        <taxon>Mucoromycota</taxon>
        <taxon>Glomeromycotina</taxon>
        <taxon>Glomeromycetes</taxon>
        <taxon>Diversisporales</taxon>
        <taxon>Diversisporaceae</taxon>
        <taxon>Diversispora</taxon>
    </lineage>
</organism>
<dbReference type="Proteomes" id="UP000266861">
    <property type="component" value="Unassembled WGS sequence"/>
</dbReference>
<gene>
    <name evidence="1" type="ORF">Glove_364g66</name>
</gene>
<dbReference type="AlphaFoldDB" id="A0A397H8C3"/>
<proteinExistence type="predicted"/>
<reference evidence="1 2" key="1">
    <citation type="submission" date="2018-08" db="EMBL/GenBank/DDBJ databases">
        <title>Genome and evolution of the arbuscular mycorrhizal fungus Diversispora epigaea (formerly Glomus versiforme) and its bacterial endosymbionts.</title>
        <authorList>
            <person name="Sun X."/>
            <person name="Fei Z."/>
            <person name="Harrison M."/>
        </authorList>
    </citation>
    <scope>NUCLEOTIDE SEQUENCE [LARGE SCALE GENOMIC DNA]</scope>
    <source>
        <strain evidence="1 2">IT104</strain>
    </source>
</reference>
<dbReference type="OrthoDB" id="5578775at2759"/>
<name>A0A397H8C3_9GLOM</name>
<comment type="caution">
    <text evidence="1">The sequence shown here is derived from an EMBL/GenBank/DDBJ whole genome shotgun (WGS) entry which is preliminary data.</text>
</comment>